<organism evidence="1">
    <name type="scientific">marine sediment metagenome</name>
    <dbReference type="NCBI Taxonomy" id="412755"/>
    <lineage>
        <taxon>unclassified sequences</taxon>
        <taxon>metagenomes</taxon>
        <taxon>ecological metagenomes</taxon>
    </lineage>
</organism>
<protein>
    <submittedName>
        <fullName evidence="1">Uncharacterized protein</fullName>
    </submittedName>
</protein>
<feature type="non-terminal residue" evidence="1">
    <location>
        <position position="1"/>
    </location>
</feature>
<reference evidence="1" key="1">
    <citation type="journal article" date="2015" name="Nature">
        <title>Complex archaea that bridge the gap between prokaryotes and eukaryotes.</title>
        <authorList>
            <person name="Spang A."/>
            <person name="Saw J.H."/>
            <person name="Jorgensen S.L."/>
            <person name="Zaremba-Niedzwiedzka K."/>
            <person name="Martijn J."/>
            <person name="Lind A.E."/>
            <person name="van Eijk R."/>
            <person name="Schleper C."/>
            <person name="Guy L."/>
            <person name="Ettema T.J."/>
        </authorList>
    </citation>
    <scope>NUCLEOTIDE SEQUENCE</scope>
</reference>
<gene>
    <name evidence="1" type="ORF">LCGC14_1445270</name>
</gene>
<dbReference type="EMBL" id="LAZR01009901">
    <property type="protein sequence ID" value="KKM69977.1"/>
    <property type="molecule type" value="Genomic_DNA"/>
</dbReference>
<name>A0A0F9MLC1_9ZZZZ</name>
<evidence type="ECO:0000313" key="1">
    <source>
        <dbReference type="EMBL" id="KKM69977.1"/>
    </source>
</evidence>
<proteinExistence type="predicted"/>
<accession>A0A0F9MLC1</accession>
<sequence>QDEKWGSHRILSQEVWMTILMEEVGEAAQSILKQDDDNYVEEFIQVASVAVVALESYYAQKGK</sequence>
<dbReference type="AlphaFoldDB" id="A0A0F9MLC1"/>
<comment type="caution">
    <text evidence="1">The sequence shown here is derived from an EMBL/GenBank/DDBJ whole genome shotgun (WGS) entry which is preliminary data.</text>
</comment>